<dbReference type="AlphaFoldDB" id="A0A233UZ55"/>
<organism evidence="1 2">
    <name type="scientific">Finegoldia magna</name>
    <name type="common">Peptostreptococcus magnus</name>
    <dbReference type="NCBI Taxonomy" id="1260"/>
    <lineage>
        <taxon>Bacteria</taxon>
        <taxon>Bacillati</taxon>
        <taxon>Bacillota</taxon>
        <taxon>Tissierellia</taxon>
        <taxon>Tissierellales</taxon>
        <taxon>Peptoniphilaceae</taxon>
        <taxon>Finegoldia</taxon>
    </lineage>
</organism>
<name>A0A233UZ55_FINMA</name>
<proteinExistence type="predicted"/>
<protein>
    <submittedName>
        <fullName evidence="1">Uncharacterized protein</fullName>
    </submittedName>
</protein>
<sequence>MISIAQPHFRNLLLEKEMKISSFEASLMKNIKFYMMIFVSFDCLLKDFARLWIVGQREKMN</sequence>
<dbReference type="EMBL" id="NDYC01000027">
    <property type="protein sequence ID" value="OXZ27028.1"/>
    <property type="molecule type" value="Genomic_DNA"/>
</dbReference>
<accession>A0A233UZ55</accession>
<dbReference type="RefSeq" id="WP_094205968.1">
    <property type="nucleotide sequence ID" value="NZ_CAUPKI010000004.1"/>
</dbReference>
<dbReference type="Proteomes" id="UP000215413">
    <property type="component" value="Unassembled WGS sequence"/>
</dbReference>
<comment type="caution">
    <text evidence="1">The sequence shown here is derived from an EMBL/GenBank/DDBJ whole genome shotgun (WGS) entry which is preliminary data.</text>
</comment>
<evidence type="ECO:0000313" key="1">
    <source>
        <dbReference type="EMBL" id="OXZ27028.1"/>
    </source>
</evidence>
<gene>
    <name evidence="1" type="ORF">B9N49_06125</name>
</gene>
<reference evidence="2" key="1">
    <citation type="submission" date="2017-04" db="EMBL/GenBank/DDBJ databases">
        <title>Finegoldia magna isolated from orthopedic joint implant-associated infections.</title>
        <authorList>
            <person name="Bjorklund S."/>
            <person name="Bruggemann H."/>
            <person name="Jensen A."/>
            <person name="Hellmark B."/>
            <person name="Soderquist B."/>
        </authorList>
    </citation>
    <scope>NUCLEOTIDE SEQUENCE [LARGE SCALE GENOMIC DNA]</scope>
    <source>
        <strain evidence="2">CCUG 54800</strain>
    </source>
</reference>
<evidence type="ECO:0000313" key="2">
    <source>
        <dbReference type="Proteomes" id="UP000215413"/>
    </source>
</evidence>